<dbReference type="Pfam" id="PF01565">
    <property type="entry name" value="FAD_binding_4"/>
    <property type="match status" value="2"/>
</dbReference>
<dbReference type="Gene3D" id="3.30.465.10">
    <property type="match status" value="2"/>
</dbReference>
<dbReference type="Proteomes" id="UP001632037">
    <property type="component" value="Unassembled WGS sequence"/>
</dbReference>
<dbReference type="InterPro" id="IPR016166">
    <property type="entry name" value="FAD-bd_PCMH"/>
</dbReference>
<dbReference type="InterPro" id="IPR006094">
    <property type="entry name" value="Oxid_FAD_bind_N"/>
</dbReference>
<evidence type="ECO:0000256" key="1">
    <source>
        <dbReference type="ARBA" id="ARBA00001974"/>
    </source>
</evidence>
<dbReference type="InterPro" id="IPR036318">
    <property type="entry name" value="FAD-bd_PCMH-like_sf"/>
</dbReference>
<sequence>MWRRLVPSTASQQRVTLLTEKCRRSFSSRRTASPETIAALRGLLGDRLSTSRSVLEQHGTDESYHDVTPPDAVAFVQSTREVAEVVKICAATGTPIIPFGAGTSIEGHISAVVGGISVDLSGMNGIFQLDRENMSVKVEAGVTREQLNANLRATGLMFPVDPGANATIGGMVATNASGTTTVKYGNMKTNVLSLTAVMADGRIVKTGSKARKSSAGYDLTRLLIGAESTLAVVTEVELRLSGVPEAEKAMICSFNKMKDAIDTCTTVMQMGVLVARMEMMDENVVDAVNKYSKLDNPLRPSLIIEHHGSVDELEQQSRVVQEIARDCGAMDIEVASSAEDRKHLWSGRHSVWHAVLSQVPNSRGFSADVAVPFSKLAEAVVETQKDMKDSDLIGTIVGHVGDGNFHVLIPFTDDNKEHLGRMKEFSHRLVTRALACGGTCTGEHGIGIGKMDYLPMEHGEAVDFMHTIKKALDPLDILNLGKIFYGKAANIRITAPLTHHLSVISFLAAGLASQCGVNWSALLHAALFAVFAAPIRSLSTHRTASPETISTLKELLGDRLSTSRSVLEQHGTDESYHKVTPPDAVAFVESTEEVSQVIKICAASGTPVIPFGAGSSLEKHISATFGGISIDLTGMNKILKVEPENMSCRVQAGVTRELLNTDLRATGLFFPVDPGANASIGGMINTNASGTTTVRYGNMKTNVMALTAVMADGSIIKTGSKTRKSSPGYDLTRLIIGSEGTLAVVTEAELRLFGNPEAEKTMIC</sequence>
<accession>A0ABD3FNQ4</accession>
<dbReference type="GO" id="GO:0005739">
    <property type="term" value="C:mitochondrion"/>
    <property type="evidence" value="ECO:0007669"/>
    <property type="project" value="UniProtKB-SubCell"/>
</dbReference>
<evidence type="ECO:0000256" key="4">
    <source>
        <dbReference type="ARBA" id="ARBA00022630"/>
    </source>
</evidence>
<dbReference type="InterPro" id="IPR016164">
    <property type="entry name" value="FAD-linked_Oxase-like_C"/>
</dbReference>
<evidence type="ECO:0000256" key="2">
    <source>
        <dbReference type="ARBA" id="ARBA00004173"/>
    </source>
</evidence>
<dbReference type="InterPro" id="IPR016169">
    <property type="entry name" value="FAD-bd_PCMH_sub2"/>
</dbReference>
<keyword evidence="6" id="KW-0809">Transit peptide</keyword>
<dbReference type="FunFam" id="3.30.43.10:FF:000010">
    <property type="entry name" value="probable D-lactate dehydrogenase, mitochondrial"/>
    <property type="match status" value="2"/>
</dbReference>
<keyword evidence="8" id="KW-0496">Mitochondrion</keyword>
<dbReference type="PROSITE" id="PS51387">
    <property type="entry name" value="FAD_PCMH"/>
    <property type="match status" value="2"/>
</dbReference>
<gene>
    <name evidence="11" type="ORF">V7S43_006941</name>
</gene>
<evidence type="ECO:0000256" key="9">
    <source>
        <dbReference type="ARBA" id="ARBA00038897"/>
    </source>
</evidence>
<evidence type="ECO:0000256" key="7">
    <source>
        <dbReference type="ARBA" id="ARBA00023002"/>
    </source>
</evidence>
<dbReference type="FunFam" id="3.30.70.2740:FF:000001">
    <property type="entry name" value="D-lactate dehydrogenase mitochondrial"/>
    <property type="match status" value="1"/>
</dbReference>
<dbReference type="FunFam" id="1.10.45.10:FF:000001">
    <property type="entry name" value="D-lactate dehydrogenase mitochondrial"/>
    <property type="match status" value="1"/>
</dbReference>
<reference evidence="11 12" key="1">
    <citation type="submission" date="2024-09" db="EMBL/GenBank/DDBJ databases">
        <title>Genome sequencing and assembly of Phytophthora oleae, isolate VK10A, causative agent of rot of olive drupes.</title>
        <authorList>
            <person name="Conti Taguali S."/>
            <person name="Riolo M."/>
            <person name="La Spada F."/>
            <person name="Cacciola S.O."/>
            <person name="Dionisio G."/>
        </authorList>
    </citation>
    <scope>NUCLEOTIDE SEQUENCE [LARGE SCALE GENOMIC DNA]</scope>
    <source>
        <strain evidence="11 12">VK10A</strain>
    </source>
</reference>
<dbReference type="PANTHER" id="PTHR11748">
    <property type="entry name" value="D-LACTATE DEHYDROGENASE"/>
    <property type="match status" value="1"/>
</dbReference>
<comment type="caution">
    <text evidence="11">The sequence shown here is derived from an EMBL/GenBank/DDBJ whole genome shotgun (WGS) entry which is preliminary data.</text>
</comment>
<name>A0ABD3FNQ4_9STRA</name>
<keyword evidence="4" id="KW-0285">Flavoprotein</keyword>
<dbReference type="InterPro" id="IPR016167">
    <property type="entry name" value="FAD-bd_PCMH_sub1"/>
</dbReference>
<dbReference type="InterPro" id="IPR004113">
    <property type="entry name" value="FAD-bd_oxidored_4_C"/>
</dbReference>
<dbReference type="Gene3D" id="1.10.45.10">
    <property type="entry name" value="Vanillyl-alcohol Oxidase, Chain A, domain 4"/>
    <property type="match status" value="1"/>
</dbReference>
<proteinExistence type="inferred from homology"/>
<dbReference type="SUPFAM" id="SSF56176">
    <property type="entry name" value="FAD-binding/transporter-associated domain-like"/>
    <property type="match status" value="2"/>
</dbReference>
<keyword evidence="7" id="KW-0560">Oxidoreductase</keyword>
<dbReference type="EMBL" id="JBIMZQ010000012">
    <property type="protein sequence ID" value="KAL3668076.1"/>
    <property type="molecule type" value="Genomic_DNA"/>
</dbReference>
<dbReference type="Gene3D" id="3.30.70.2190">
    <property type="match status" value="1"/>
</dbReference>
<dbReference type="PANTHER" id="PTHR11748:SF111">
    <property type="entry name" value="D-LACTATE DEHYDROGENASE, MITOCHONDRIAL-RELATED"/>
    <property type="match status" value="1"/>
</dbReference>
<evidence type="ECO:0000256" key="8">
    <source>
        <dbReference type="ARBA" id="ARBA00023128"/>
    </source>
</evidence>
<dbReference type="FunFam" id="3.30.465.10:FF:000056">
    <property type="entry name" value="Uncharacterized protein"/>
    <property type="match status" value="2"/>
</dbReference>
<dbReference type="Pfam" id="PF02913">
    <property type="entry name" value="FAD-oxidase_C"/>
    <property type="match status" value="1"/>
</dbReference>
<evidence type="ECO:0000313" key="12">
    <source>
        <dbReference type="Proteomes" id="UP001632037"/>
    </source>
</evidence>
<dbReference type="Gene3D" id="3.30.70.2740">
    <property type="match status" value="1"/>
</dbReference>
<feature type="domain" description="FAD-binding PCMH-type" evidence="10">
    <location>
        <begin position="578"/>
        <end position="755"/>
    </location>
</feature>
<dbReference type="InterPro" id="IPR016171">
    <property type="entry name" value="Vanillyl_alc_oxidase_C-sub2"/>
</dbReference>
<comment type="cofactor">
    <cofactor evidence="1">
        <name>FAD</name>
        <dbReference type="ChEBI" id="CHEBI:57692"/>
    </cofactor>
</comment>
<comment type="subcellular location">
    <subcellularLocation>
        <location evidence="2">Mitochondrion</location>
    </subcellularLocation>
</comment>
<dbReference type="EC" id="1.1.2.4" evidence="9"/>
<dbReference type="SUPFAM" id="SSF55103">
    <property type="entry name" value="FAD-linked oxidases, C-terminal domain"/>
    <property type="match status" value="1"/>
</dbReference>
<evidence type="ECO:0000313" key="11">
    <source>
        <dbReference type="EMBL" id="KAL3668076.1"/>
    </source>
</evidence>
<dbReference type="GO" id="GO:0004458">
    <property type="term" value="F:D-lactate dehydrogenase (cytochrome) activity"/>
    <property type="evidence" value="ECO:0007669"/>
    <property type="project" value="UniProtKB-EC"/>
</dbReference>
<protein>
    <recommendedName>
        <fullName evidence="9">D-lactate dehydrogenase (cytochrome)</fullName>
        <ecNumber evidence="9">1.1.2.4</ecNumber>
    </recommendedName>
</protein>
<comment type="similarity">
    <text evidence="3">Belongs to the FAD-binding oxidoreductase/transferase type 4 family.</text>
</comment>
<keyword evidence="5" id="KW-0274">FAD</keyword>
<dbReference type="FunFam" id="3.30.70.2190:FF:000003">
    <property type="entry name" value="Glycolate oxidase, subunit GlcD"/>
    <property type="match status" value="1"/>
</dbReference>
<evidence type="ECO:0000256" key="6">
    <source>
        <dbReference type="ARBA" id="ARBA00022946"/>
    </source>
</evidence>
<keyword evidence="12" id="KW-1185">Reference proteome</keyword>
<evidence type="ECO:0000259" key="10">
    <source>
        <dbReference type="PROSITE" id="PS51387"/>
    </source>
</evidence>
<evidence type="ECO:0000256" key="5">
    <source>
        <dbReference type="ARBA" id="ARBA00022827"/>
    </source>
</evidence>
<organism evidence="11 12">
    <name type="scientific">Phytophthora oleae</name>
    <dbReference type="NCBI Taxonomy" id="2107226"/>
    <lineage>
        <taxon>Eukaryota</taxon>
        <taxon>Sar</taxon>
        <taxon>Stramenopiles</taxon>
        <taxon>Oomycota</taxon>
        <taxon>Peronosporomycetes</taxon>
        <taxon>Peronosporales</taxon>
        <taxon>Peronosporaceae</taxon>
        <taxon>Phytophthora</taxon>
    </lineage>
</organism>
<dbReference type="AlphaFoldDB" id="A0ABD3FNQ4"/>
<dbReference type="Gene3D" id="3.30.43.10">
    <property type="entry name" value="Uridine Diphospho-n-acetylenolpyruvylglucosamine Reductase, domain 2"/>
    <property type="match status" value="1"/>
</dbReference>
<evidence type="ECO:0000256" key="3">
    <source>
        <dbReference type="ARBA" id="ARBA00008000"/>
    </source>
</evidence>
<feature type="domain" description="FAD-binding PCMH-type" evidence="10">
    <location>
        <begin position="65"/>
        <end position="243"/>
    </location>
</feature>